<dbReference type="PANTHER" id="PTHR44757:SF2">
    <property type="entry name" value="BIOFILM ARCHITECTURE MAINTENANCE PROTEIN MBAA"/>
    <property type="match status" value="1"/>
</dbReference>
<name>G2I6G5_KOMMN</name>
<dbReference type="Gene3D" id="3.30.70.270">
    <property type="match status" value="1"/>
</dbReference>
<dbReference type="Pfam" id="PF13426">
    <property type="entry name" value="PAS_9"/>
    <property type="match status" value="1"/>
</dbReference>
<dbReference type="EMBL" id="AP012159">
    <property type="protein sequence ID" value="BAK83712.1"/>
    <property type="molecule type" value="Genomic_DNA"/>
</dbReference>
<dbReference type="Pfam" id="PF00990">
    <property type="entry name" value="GGDEF"/>
    <property type="match status" value="1"/>
</dbReference>
<dbReference type="CDD" id="cd01948">
    <property type="entry name" value="EAL"/>
    <property type="match status" value="1"/>
</dbReference>
<evidence type="ECO:0000259" key="1">
    <source>
        <dbReference type="PROSITE" id="PS50112"/>
    </source>
</evidence>
<dbReference type="eggNOG" id="COG5001">
    <property type="taxonomic scope" value="Bacteria"/>
</dbReference>
<evidence type="ECO:0000313" key="4">
    <source>
        <dbReference type="EMBL" id="BAK83712.1"/>
    </source>
</evidence>
<dbReference type="PIRSF" id="PIRSF005925">
    <property type="entry name" value="Dos"/>
    <property type="match status" value="1"/>
</dbReference>
<evidence type="ECO:0000259" key="2">
    <source>
        <dbReference type="PROSITE" id="PS50883"/>
    </source>
</evidence>
<dbReference type="InterPro" id="IPR001633">
    <property type="entry name" value="EAL_dom"/>
</dbReference>
<dbReference type="PATRIC" id="fig|634177.7.peg.1495"/>
<dbReference type="Gene3D" id="3.30.450.20">
    <property type="entry name" value="PAS domain"/>
    <property type="match status" value="1"/>
</dbReference>
<dbReference type="SMART" id="SM00052">
    <property type="entry name" value="EAL"/>
    <property type="match status" value="1"/>
</dbReference>
<dbReference type="STRING" id="634177.GLX_13000"/>
<dbReference type="InterPro" id="IPR035919">
    <property type="entry name" value="EAL_sf"/>
</dbReference>
<dbReference type="SUPFAM" id="SSF55073">
    <property type="entry name" value="Nucleotide cyclase"/>
    <property type="match status" value="1"/>
</dbReference>
<evidence type="ECO:0000313" key="5">
    <source>
        <dbReference type="Proteomes" id="UP000009044"/>
    </source>
</evidence>
<dbReference type="Pfam" id="PF00563">
    <property type="entry name" value="EAL"/>
    <property type="match status" value="1"/>
</dbReference>
<dbReference type="SUPFAM" id="SSF55781">
    <property type="entry name" value="GAF domain-like"/>
    <property type="match status" value="1"/>
</dbReference>
<dbReference type="KEGG" id="gxy:GLX_13000"/>
<dbReference type="InterPro" id="IPR029787">
    <property type="entry name" value="Nucleotide_cyclase"/>
</dbReference>
<gene>
    <name evidence="4" type="ordered locus">GLX_13000</name>
</gene>
<dbReference type="SMART" id="SM00267">
    <property type="entry name" value="GGDEF"/>
    <property type="match status" value="1"/>
</dbReference>
<dbReference type="InterPro" id="IPR043128">
    <property type="entry name" value="Rev_trsase/Diguanyl_cyclase"/>
</dbReference>
<dbReference type="PROSITE" id="PS50887">
    <property type="entry name" value="GGDEF"/>
    <property type="match status" value="1"/>
</dbReference>
<dbReference type="CDD" id="cd01949">
    <property type="entry name" value="GGDEF"/>
    <property type="match status" value="1"/>
</dbReference>
<proteinExistence type="predicted"/>
<feature type="domain" description="GGDEF" evidence="3">
    <location>
        <begin position="348"/>
        <end position="482"/>
    </location>
</feature>
<dbReference type="AlphaFoldDB" id="G2I6G5"/>
<dbReference type="InterPro" id="IPR000014">
    <property type="entry name" value="PAS"/>
</dbReference>
<dbReference type="SUPFAM" id="SSF141868">
    <property type="entry name" value="EAL domain-like"/>
    <property type="match status" value="1"/>
</dbReference>
<evidence type="ECO:0000259" key="3">
    <source>
        <dbReference type="PROSITE" id="PS50887"/>
    </source>
</evidence>
<dbReference type="CDD" id="cd00130">
    <property type="entry name" value="PAS"/>
    <property type="match status" value="1"/>
</dbReference>
<dbReference type="NCBIfam" id="TIGR00254">
    <property type="entry name" value="GGDEF"/>
    <property type="match status" value="1"/>
</dbReference>
<dbReference type="SUPFAM" id="SSF55785">
    <property type="entry name" value="PYP-like sensor domain (PAS domain)"/>
    <property type="match status" value="1"/>
</dbReference>
<dbReference type="InterPro" id="IPR000160">
    <property type="entry name" value="GGDEF_dom"/>
</dbReference>
<dbReference type="NCBIfam" id="TIGR00229">
    <property type="entry name" value="sensory_box"/>
    <property type="match status" value="1"/>
</dbReference>
<dbReference type="PROSITE" id="PS50883">
    <property type="entry name" value="EAL"/>
    <property type="match status" value="1"/>
</dbReference>
<dbReference type="Gene3D" id="3.20.20.450">
    <property type="entry name" value="EAL domain"/>
    <property type="match status" value="1"/>
</dbReference>
<protein>
    <submittedName>
        <fullName evidence="4">C-di-GMP phosphodiesterase A</fullName>
    </submittedName>
</protein>
<organism evidence="4 5">
    <name type="scientific">Komagataeibacter medellinensis (strain NBRC 3288 / BCRC 11682 / LMG 1693 / Kondo 51)</name>
    <name type="common">Gluconacetobacter medellinensis</name>
    <dbReference type="NCBI Taxonomy" id="634177"/>
    <lineage>
        <taxon>Bacteria</taxon>
        <taxon>Pseudomonadati</taxon>
        <taxon>Pseudomonadota</taxon>
        <taxon>Alphaproteobacteria</taxon>
        <taxon>Acetobacterales</taxon>
        <taxon>Acetobacteraceae</taxon>
        <taxon>Komagataeibacter</taxon>
    </lineage>
</organism>
<dbReference type="Proteomes" id="UP000009044">
    <property type="component" value="Chromosome"/>
</dbReference>
<feature type="domain" description="PAS" evidence="1">
    <location>
        <begin position="41"/>
        <end position="86"/>
    </location>
</feature>
<accession>G2I6G5</accession>
<dbReference type="Gene3D" id="3.30.450.40">
    <property type="match status" value="1"/>
</dbReference>
<dbReference type="InterPro" id="IPR012226">
    <property type="entry name" value="Diguanyl_cyclase/Pdiesterase"/>
</dbReference>
<sequence length="759" mass="83468">MAASLSRYLVGNRCSSFWITMKPKNSIPLPAAETIPDISFELLSQAKDGMVIIDDHNTILYANPAAETLWGYDPGVLAGKPVSELLAASVENSRLPFSMEAPDSTQEPVAGEVTFENRSGDYISAEVSLSAARVGASGRNYRLMMVRGITGAGHRSRVMELQNTVFRSLSSEIQIQDVADMVCREVEVLVPNSVAVLILLDEQNRLRILSGPGMPRRFAAALEEMRLTEADIAALANDLNEATTIVWDSYRSVGISLGLHHCWASAIRTRNGRITGIFALYSRSERNRGEWPAQIVSSCVPFCGVLIEQHEARQHISQLSNFDPLTGFLNRTAVHKVIRSMIGQPGDNHFALYMIDIDRFRDINDALGHINGDGFLKSVSERLKGVSRSNYVLSRSGPNEFLIIVPNTRKEDAVKFATMLHDSVKQPIEIGGNMIVPTLGIGISVFPENGPDGESLLSYAEQAMRHAKRAGLGMTHLARSEDNKAAQDRLLLGSALRESLAKGLLNLHYQPQVDVRNNTLYGVEALSRWNHPTLGNIYPSRFIAVAEETGQIEAIGTWSLERAVQQILEWDAHGVHVPTVAVNLSAGHFRNRNLPGFIARLLNDSKLEPHRLTVEITESVMMTENEDTNMVLQAIRNLGVALSMDDFGTGYSSLSRLPLTEIKIDRSFIMNLEHDANAQAVTTAVIGIGGRLDMTVVTEGVETIRQLDLLCQLGCDVVQGYLFARPMTPDKLEEWIRDGRLAAVLKEAKETSVAIPSGE</sequence>
<dbReference type="SMART" id="SM00091">
    <property type="entry name" value="PAS"/>
    <property type="match status" value="1"/>
</dbReference>
<dbReference type="InterPro" id="IPR035965">
    <property type="entry name" value="PAS-like_dom_sf"/>
</dbReference>
<dbReference type="InterPro" id="IPR052155">
    <property type="entry name" value="Biofilm_reg_signaling"/>
</dbReference>
<dbReference type="PANTHER" id="PTHR44757">
    <property type="entry name" value="DIGUANYLATE CYCLASE DGCP"/>
    <property type="match status" value="1"/>
</dbReference>
<dbReference type="HOGENOM" id="CLU_000445_70_20_5"/>
<dbReference type="InterPro" id="IPR029016">
    <property type="entry name" value="GAF-like_dom_sf"/>
</dbReference>
<feature type="domain" description="EAL" evidence="2">
    <location>
        <begin position="489"/>
        <end position="740"/>
    </location>
</feature>
<dbReference type="PROSITE" id="PS50112">
    <property type="entry name" value="PAS"/>
    <property type="match status" value="1"/>
</dbReference>
<reference evidence="5" key="1">
    <citation type="journal article" date="2011" name="J. Bacteriol.">
        <title>Complete genome sequence of NBRC 3288, a unique cellulose-nonproducing strain of Gluconacetobacter xylinus isolated from vinegar.</title>
        <authorList>
            <person name="Ogino H."/>
            <person name="Azuma Y."/>
            <person name="Hosoyama A."/>
            <person name="Nakazawa H."/>
            <person name="Matsutani M."/>
            <person name="Hasegawa A."/>
            <person name="Otsuyama K."/>
            <person name="Matsushita K."/>
            <person name="Fujita N."/>
            <person name="Shirai M."/>
        </authorList>
    </citation>
    <scope>NUCLEOTIDE SEQUENCE [LARGE SCALE GENOMIC DNA]</scope>
    <source>
        <strain evidence="5">NBRC 3288 / BCRC 11682 / LMG 1693</strain>
    </source>
</reference>